<comment type="caution">
    <text evidence="2">The sequence shown here is derived from an EMBL/GenBank/DDBJ whole genome shotgun (WGS) entry which is preliminary data.</text>
</comment>
<keyword evidence="1" id="KW-0472">Membrane</keyword>
<evidence type="ECO:0000256" key="1">
    <source>
        <dbReference type="SAM" id="Phobius"/>
    </source>
</evidence>
<protein>
    <submittedName>
        <fullName evidence="2">Uncharacterized protein</fullName>
    </submittedName>
</protein>
<feature type="transmembrane region" description="Helical" evidence="1">
    <location>
        <begin position="191"/>
        <end position="211"/>
    </location>
</feature>
<keyword evidence="1" id="KW-1133">Transmembrane helix</keyword>
<proteinExistence type="predicted"/>
<reference evidence="2 3" key="1">
    <citation type="submission" date="2019-06" db="EMBL/GenBank/DDBJ databases">
        <title>Whole genome shotgun sequence of Acetobacter orleanensis NBRC 13752.</title>
        <authorList>
            <person name="Hosoyama A."/>
            <person name="Uohara A."/>
            <person name="Ohji S."/>
            <person name="Ichikawa N."/>
        </authorList>
    </citation>
    <scope>NUCLEOTIDE SEQUENCE [LARGE SCALE GENOMIC DNA]</scope>
    <source>
        <strain evidence="2 3">NBRC 13752</strain>
    </source>
</reference>
<gene>
    <name evidence="2" type="ORF">AOR01nite_07590</name>
</gene>
<keyword evidence="1" id="KW-0812">Transmembrane</keyword>
<sequence length="362" mass="41258">MYISLSLAIIVALKREKKPRILSEIPIFVFLLSALCFYQAALNLIISLMSINLCISALRGNINIRQQIYRAITVIFSYLTYTKIIAPYYLRFIYINMSQHINFDHEGIIYLKNNIKTSCHLIFNFYHGNLMHICIISYSIIYFLGIIFIIRKPKSENLTNIWVRLAAYISGIGIIILCALSLTVFLKNPDIQPRVLLGTFGFVISAPLILVSISCKPAYQFLAASLCVIQIIPTLALSFSFGNYLKQEFIHDGDAIKEIEFHLAHYTTNAQTKLTFLNDNPSTSSMNVKKAVHPLIAKFMTTQGLGRNYDWYSRGFLKMNNINYDLDNAYNLGNKFVPTMKTCHVATSFTENRITVAFQSQC</sequence>
<dbReference type="Proteomes" id="UP000317617">
    <property type="component" value="Unassembled WGS sequence"/>
</dbReference>
<dbReference type="AlphaFoldDB" id="A0A4Y3TK27"/>
<feature type="transmembrane region" description="Helical" evidence="1">
    <location>
        <begin position="162"/>
        <end position="185"/>
    </location>
</feature>
<accession>A0A4Y3TK27</accession>
<feature type="transmembrane region" description="Helical" evidence="1">
    <location>
        <begin position="67"/>
        <end position="90"/>
    </location>
</feature>
<dbReference type="EMBL" id="BJMU01000002">
    <property type="protein sequence ID" value="GEB82282.1"/>
    <property type="molecule type" value="Genomic_DNA"/>
</dbReference>
<feature type="transmembrane region" description="Helical" evidence="1">
    <location>
        <begin position="27"/>
        <end position="55"/>
    </location>
</feature>
<name>A0A4Y3TK27_9PROT</name>
<feature type="transmembrane region" description="Helical" evidence="1">
    <location>
        <begin position="130"/>
        <end position="150"/>
    </location>
</feature>
<feature type="transmembrane region" description="Helical" evidence="1">
    <location>
        <begin position="218"/>
        <end position="241"/>
    </location>
</feature>
<keyword evidence="3" id="KW-1185">Reference proteome</keyword>
<organism evidence="2 3">
    <name type="scientific">Acetobacter orleanensis</name>
    <dbReference type="NCBI Taxonomy" id="104099"/>
    <lineage>
        <taxon>Bacteria</taxon>
        <taxon>Pseudomonadati</taxon>
        <taxon>Pseudomonadota</taxon>
        <taxon>Alphaproteobacteria</taxon>
        <taxon>Acetobacterales</taxon>
        <taxon>Acetobacteraceae</taxon>
        <taxon>Acetobacter</taxon>
    </lineage>
</organism>
<evidence type="ECO:0000313" key="2">
    <source>
        <dbReference type="EMBL" id="GEB82282.1"/>
    </source>
</evidence>
<evidence type="ECO:0000313" key="3">
    <source>
        <dbReference type="Proteomes" id="UP000317617"/>
    </source>
</evidence>